<comment type="caution">
    <text evidence="1">The sequence shown here is derived from an EMBL/GenBank/DDBJ whole genome shotgun (WGS) entry which is preliminary data.</text>
</comment>
<dbReference type="AlphaFoldDB" id="A0AAV2Z0X5"/>
<reference evidence="1" key="2">
    <citation type="journal article" date="2023" name="Microbiol Resour">
        <title>Decontamination and Annotation of the Draft Genome Sequence of the Oomycete Lagenidium giganteum ARSEF 373.</title>
        <authorList>
            <person name="Morgan W.R."/>
            <person name="Tartar A."/>
        </authorList>
    </citation>
    <scope>NUCLEOTIDE SEQUENCE</scope>
    <source>
        <strain evidence="1">ARSEF 373</strain>
    </source>
</reference>
<name>A0AAV2Z0X5_9STRA</name>
<evidence type="ECO:0000313" key="1">
    <source>
        <dbReference type="EMBL" id="DAZ99027.1"/>
    </source>
</evidence>
<reference evidence="1" key="1">
    <citation type="submission" date="2022-11" db="EMBL/GenBank/DDBJ databases">
        <authorList>
            <person name="Morgan W.R."/>
            <person name="Tartar A."/>
        </authorList>
    </citation>
    <scope>NUCLEOTIDE SEQUENCE</scope>
    <source>
        <strain evidence="1">ARSEF 373</strain>
    </source>
</reference>
<protein>
    <submittedName>
        <fullName evidence="1">Uncharacterized protein</fullName>
    </submittedName>
</protein>
<evidence type="ECO:0000313" key="2">
    <source>
        <dbReference type="Proteomes" id="UP001146120"/>
    </source>
</evidence>
<organism evidence="1 2">
    <name type="scientific">Lagenidium giganteum</name>
    <dbReference type="NCBI Taxonomy" id="4803"/>
    <lineage>
        <taxon>Eukaryota</taxon>
        <taxon>Sar</taxon>
        <taxon>Stramenopiles</taxon>
        <taxon>Oomycota</taxon>
        <taxon>Peronosporomycetes</taxon>
        <taxon>Pythiales</taxon>
        <taxon>Pythiaceae</taxon>
    </lineage>
</organism>
<dbReference type="Proteomes" id="UP001146120">
    <property type="component" value="Unassembled WGS sequence"/>
</dbReference>
<gene>
    <name evidence="1" type="ORF">N0F65_010913</name>
</gene>
<proteinExistence type="predicted"/>
<sequence>MQHNSGQRRKSAQALQDPEDMVLLREKLNQIAFGLRHAQPQSPLYATAQGMGMSPHKQHTQQHGHFKMFPLMDRPSTPPSSPQPRDVLRKQLLLKNHHAMLDDPARRTSNDASAYDGMALDMMCVDTVEITNSDHHPQQRPSSPATAGLPAMDQLRIVSSFSVMNKCPEGFRKRKSVHMDMEEPEGCVDDPRLKKASSQVNVLEVWDAPCPELYGSCGSTSCCPPDHVMEDACPSPSGSRSPVFASSMEQQHGKLSACSY</sequence>
<keyword evidence="2" id="KW-1185">Reference proteome</keyword>
<dbReference type="EMBL" id="DAKRPA010000091">
    <property type="protein sequence ID" value="DAZ99027.1"/>
    <property type="molecule type" value="Genomic_DNA"/>
</dbReference>
<accession>A0AAV2Z0X5</accession>